<feature type="transmembrane region" description="Helical" evidence="11">
    <location>
        <begin position="92"/>
        <end position="112"/>
    </location>
</feature>
<dbReference type="SUPFAM" id="SSF54631">
    <property type="entry name" value="CBS-domain pair"/>
    <property type="match status" value="1"/>
</dbReference>
<dbReference type="SMART" id="SM01091">
    <property type="entry name" value="CorC_HlyC"/>
    <property type="match status" value="1"/>
</dbReference>
<sequence>MDDIPLSVLFGLLGTLLVLSAFFSGSETALMTVNRYRLRHLAKSGHRGASLASRLLERPDRLIGVILLGNNLVNIGASAIATIIGMRLYGDAGIAIATGLLTLLVLIFSEVTPKTLAALHPERIAFPASFVYWPMLRLLYPLVWLINLIANAVLRLIGVTPEDAAMHSLSSEELRTVVAETGAMIPQRHQRMLLSILDLEKATVEDIMVPRNEIVGLDLSDPIETIVDELSRSQHTRLPLFDGSVEELKGVVHLRRVISAATEGRLTHDTLLSLAREPYYIPESTPLNQQLLNFQNQKRRIGFVVDEYGDIQGLVTLEDILEEIVGEFTTDPATRMKNVYLDADGTYLVDGSVTVRSLNRTMGWKLPLGSARTLNGLILEQLEDIPKPGTTLQLRQYVLEIAQTKANAVKMVRIRPPGNASPA</sequence>
<dbReference type="InterPro" id="IPR002550">
    <property type="entry name" value="CNNM"/>
</dbReference>
<dbReference type="Pfam" id="PF01595">
    <property type="entry name" value="CNNM"/>
    <property type="match status" value="1"/>
</dbReference>
<evidence type="ECO:0000256" key="3">
    <source>
        <dbReference type="ARBA" id="ARBA00022475"/>
    </source>
</evidence>
<evidence type="ECO:0000256" key="4">
    <source>
        <dbReference type="ARBA" id="ARBA00022692"/>
    </source>
</evidence>
<dbReference type="EMBL" id="QEQK01000003">
    <property type="protein sequence ID" value="PWN57170.1"/>
    <property type="molecule type" value="Genomic_DNA"/>
</dbReference>
<keyword evidence="3" id="KW-1003">Cell membrane</keyword>
<accession>A0A363UNY7</accession>
<dbReference type="AlphaFoldDB" id="A0A363UNY7"/>
<dbReference type="RefSeq" id="WP_109719250.1">
    <property type="nucleotide sequence ID" value="NZ_QEQK01000003.1"/>
</dbReference>
<keyword evidence="4 10" id="KW-0812">Transmembrane</keyword>
<dbReference type="Proteomes" id="UP000251800">
    <property type="component" value="Unassembled WGS sequence"/>
</dbReference>
<feature type="transmembrane region" description="Helical" evidence="11">
    <location>
        <begin position="6"/>
        <end position="30"/>
    </location>
</feature>
<comment type="caution">
    <text evidence="14">The sequence shown here is derived from an EMBL/GenBank/DDBJ whole genome shotgun (WGS) entry which is preliminary data.</text>
</comment>
<proteinExistence type="inferred from homology"/>
<evidence type="ECO:0000259" key="12">
    <source>
        <dbReference type="PROSITE" id="PS51371"/>
    </source>
</evidence>
<name>A0A363UNY7_9GAMM</name>
<dbReference type="InterPro" id="IPR016169">
    <property type="entry name" value="FAD-bd_PCMH_sub2"/>
</dbReference>
<evidence type="ECO:0000313" key="14">
    <source>
        <dbReference type="EMBL" id="PWN57170.1"/>
    </source>
</evidence>
<feature type="domain" description="CBS" evidence="12">
    <location>
        <begin position="208"/>
        <end position="270"/>
    </location>
</feature>
<evidence type="ECO:0000256" key="1">
    <source>
        <dbReference type="ARBA" id="ARBA00004651"/>
    </source>
</evidence>
<organism evidence="14 15">
    <name type="scientific">Abyssibacter profundi</name>
    <dbReference type="NCBI Taxonomy" id="2182787"/>
    <lineage>
        <taxon>Bacteria</taxon>
        <taxon>Pseudomonadati</taxon>
        <taxon>Pseudomonadota</taxon>
        <taxon>Gammaproteobacteria</taxon>
        <taxon>Chromatiales</taxon>
        <taxon>Oceanococcaceae</taxon>
        <taxon>Abyssibacter</taxon>
    </lineage>
</organism>
<dbReference type="InterPro" id="IPR036318">
    <property type="entry name" value="FAD-bd_PCMH-like_sf"/>
</dbReference>
<gene>
    <name evidence="14" type="ORF">DEH80_04390</name>
</gene>
<feature type="domain" description="CNNM transmembrane" evidence="13">
    <location>
        <begin position="2"/>
        <end position="198"/>
    </location>
</feature>
<dbReference type="GO" id="GO:0005886">
    <property type="term" value="C:plasma membrane"/>
    <property type="evidence" value="ECO:0007669"/>
    <property type="project" value="UniProtKB-SubCell"/>
</dbReference>
<comment type="similarity">
    <text evidence="2">Belongs to the UPF0053 family.</text>
</comment>
<dbReference type="GO" id="GO:0050660">
    <property type="term" value="F:flavin adenine dinucleotide binding"/>
    <property type="evidence" value="ECO:0007669"/>
    <property type="project" value="InterPro"/>
</dbReference>
<evidence type="ECO:0000259" key="13">
    <source>
        <dbReference type="PROSITE" id="PS51846"/>
    </source>
</evidence>
<dbReference type="PANTHER" id="PTHR22777">
    <property type="entry name" value="HEMOLYSIN-RELATED"/>
    <property type="match status" value="1"/>
</dbReference>
<evidence type="ECO:0000256" key="9">
    <source>
        <dbReference type="PROSITE-ProRule" id="PRU00703"/>
    </source>
</evidence>
<evidence type="ECO:0000256" key="10">
    <source>
        <dbReference type="PROSITE-ProRule" id="PRU01193"/>
    </source>
</evidence>
<dbReference type="Gene3D" id="3.30.465.10">
    <property type="match status" value="1"/>
</dbReference>
<keyword evidence="6 10" id="KW-1133">Transmembrane helix</keyword>
<dbReference type="PROSITE" id="PS51846">
    <property type="entry name" value="CNNM"/>
    <property type="match status" value="1"/>
</dbReference>
<protein>
    <submittedName>
        <fullName evidence="14">Magnesium/cobalt efflux protein</fullName>
    </submittedName>
</protein>
<dbReference type="NCBIfam" id="NF008604">
    <property type="entry name" value="PRK11573.1"/>
    <property type="match status" value="1"/>
</dbReference>
<evidence type="ECO:0000256" key="8">
    <source>
        <dbReference type="ARBA" id="ARBA00023136"/>
    </source>
</evidence>
<evidence type="ECO:0000256" key="6">
    <source>
        <dbReference type="ARBA" id="ARBA00022989"/>
    </source>
</evidence>
<evidence type="ECO:0000313" key="15">
    <source>
        <dbReference type="Proteomes" id="UP000251800"/>
    </source>
</evidence>
<dbReference type="InterPro" id="IPR044751">
    <property type="entry name" value="Ion_transp-like_CBS"/>
</dbReference>
<dbReference type="SMART" id="SM00116">
    <property type="entry name" value="CBS"/>
    <property type="match status" value="2"/>
</dbReference>
<dbReference type="Gene3D" id="3.10.580.10">
    <property type="entry name" value="CBS-domain"/>
    <property type="match status" value="1"/>
</dbReference>
<dbReference type="InterPro" id="IPR046342">
    <property type="entry name" value="CBS_dom_sf"/>
</dbReference>
<keyword evidence="15" id="KW-1185">Reference proteome</keyword>
<dbReference type="PANTHER" id="PTHR22777:SF32">
    <property type="entry name" value="UPF0053 INNER MEMBRANE PROTEIN YFJD"/>
    <property type="match status" value="1"/>
</dbReference>
<feature type="transmembrane region" description="Helical" evidence="11">
    <location>
        <begin position="62"/>
        <end position="86"/>
    </location>
</feature>
<reference evidence="14 15" key="1">
    <citation type="submission" date="2018-05" db="EMBL/GenBank/DDBJ databases">
        <title>Abyssibacter profundi OUC007T gen. nov., sp. nov, a marine bacterium isolated from seawater of the Mariana Trench.</title>
        <authorList>
            <person name="Zhou S."/>
        </authorList>
    </citation>
    <scope>NUCLEOTIDE SEQUENCE [LARGE SCALE GENOMIC DNA]</scope>
    <source>
        <strain evidence="14 15">OUC007</strain>
    </source>
</reference>
<evidence type="ECO:0000256" key="11">
    <source>
        <dbReference type="SAM" id="Phobius"/>
    </source>
</evidence>
<keyword evidence="7 9" id="KW-0129">CBS domain</keyword>
<evidence type="ECO:0000256" key="2">
    <source>
        <dbReference type="ARBA" id="ARBA00006337"/>
    </source>
</evidence>
<dbReference type="CDD" id="cd04590">
    <property type="entry name" value="CBS_pair_CorC_HlyC_assoc"/>
    <property type="match status" value="1"/>
</dbReference>
<keyword evidence="8 10" id="KW-0472">Membrane</keyword>
<dbReference type="Pfam" id="PF03471">
    <property type="entry name" value="CorC_HlyC"/>
    <property type="match status" value="1"/>
</dbReference>
<feature type="transmembrane region" description="Helical" evidence="11">
    <location>
        <begin position="124"/>
        <end position="146"/>
    </location>
</feature>
<feature type="domain" description="CBS" evidence="12">
    <location>
        <begin position="274"/>
        <end position="330"/>
    </location>
</feature>
<evidence type="ECO:0000256" key="5">
    <source>
        <dbReference type="ARBA" id="ARBA00022737"/>
    </source>
</evidence>
<comment type="subcellular location">
    <subcellularLocation>
        <location evidence="1">Cell membrane</location>
        <topology evidence="1">Multi-pass membrane protein</topology>
    </subcellularLocation>
</comment>
<dbReference type="Pfam" id="PF00571">
    <property type="entry name" value="CBS"/>
    <property type="match status" value="2"/>
</dbReference>
<dbReference type="PROSITE" id="PS51371">
    <property type="entry name" value="CBS"/>
    <property type="match status" value="2"/>
</dbReference>
<dbReference type="SUPFAM" id="SSF56176">
    <property type="entry name" value="FAD-binding/transporter-associated domain-like"/>
    <property type="match status" value="1"/>
</dbReference>
<evidence type="ECO:0000256" key="7">
    <source>
        <dbReference type="ARBA" id="ARBA00023122"/>
    </source>
</evidence>
<dbReference type="InterPro" id="IPR000644">
    <property type="entry name" value="CBS_dom"/>
</dbReference>
<dbReference type="OrthoDB" id="9797674at2"/>
<keyword evidence="5" id="KW-0677">Repeat</keyword>
<dbReference type="InterPro" id="IPR005170">
    <property type="entry name" value="Transptr-assoc_dom"/>
</dbReference>